<reference evidence="2 3" key="1">
    <citation type="submission" date="2020-08" db="EMBL/GenBank/DDBJ databases">
        <title>Genomic Encyclopedia of Type Strains, Phase III (KMG-III): the genomes of soil and plant-associated and newly described type strains.</title>
        <authorList>
            <person name="Whitman W."/>
        </authorList>
    </citation>
    <scope>NUCLEOTIDE SEQUENCE [LARGE SCALE GENOMIC DNA]</scope>
    <source>
        <strain evidence="2 3">CECT 8960</strain>
    </source>
</reference>
<keyword evidence="1" id="KW-0812">Transmembrane</keyword>
<dbReference type="AlphaFoldDB" id="A0A7W7Q8Q5"/>
<comment type="caution">
    <text evidence="2">The sequence shown here is derived from an EMBL/GenBank/DDBJ whole genome shotgun (WGS) entry which is preliminary data.</text>
</comment>
<keyword evidence="1" id="KW-0472">Membrane</keyword>
<gene>
    <name evidence="2" type="ORF">FHR82_005290</name>
</gene>
<keyword evidence="3" id="KW-1185">Reference proteome</keyword>
<accession>A0A7W7Q8Q5</accession>
<proteinExistence type="predicted"/>
<evidence type="ECO:0000256" key="1">
    <source>
        <dbReference type="SAM" id="Phobius"/>
    </source>
</evidence>
<dbReference type="EMBL" id="JACHJQ010000005">
    <property type="protein sequence ID" value="MBB4909037.1"/>
    <property type="molecule type" value="Genomic_DNA"/>
</dbReference>
<feature type="transmembrane region" description="Helical" evidence="1">
    <location>
        <begin position="6"/>
        <end position="25"/>
    </location>
</feature>
<evidence type="ECO:0000313" key="3">
    <source>
        <dbReference type="Proteomes" id="UP000520767"/>
    </source>
</evidence>
<protein>
    <submittedName>
        <fullName evidence="2">Asparagine N-glycosylation enzyme membrane subunit Stt3</fullName>
    </submittedName>
</protein>
<sequence>MSKPVISVIAAMSSLLVVLVVVIAMNAPREEPGATVLGAATEPTATSTTTTTTTMTAATITTTVVPVPTTTTPWTPPPPADGADVGACADLSCDVTVARGAEIPLARPASQHGPAYTQLYRVAVLDYEGRSITLQSLSRLDGQPIFTVDLSPGQYTELPDYTIAFVAFVSPGIANVKVCRTSAVDPRFGGGGCA</sequence>
<dbReference type="Proteomes" id="UP000520767">
    <property type="component" value="Unassembled WGS sequence"/>
</dbReference>
<organism evidence="2 3">
    <name type="scientific">Actinophytocola algeriensis</name>
    <dbReference type="NCBI Taxonomy" id="1768010"/>
    <lineage>
        <taxon>Bacteria</taxon>
        <taxon>Bacillati</taxon>
        <taxon>Actinomycetota</taxon>
        <taxon>Actinomycetes</taxon>
        <taxon>Pseudonocardiales</taxon>
        <taxon>Pseudonocardiaceae</taxon>
    </lineage>
</organism>
<evidence type="ECO:0000313" key="2">
    <source>
        <dbReference type="EMBL" id="MBB4909037.1"/>
    </source>
</evidence>
<name>A0A7W7Q8Q5_9PSEU</name>
<keyword evidence="1" id="KW-1133">Transmembrane helix</keyword>
<dbReference type="RefSeq" id="WP_184813094.1">
    <property type="nucleotide sequence ID" value="NZ_JACHJQ010000005.1"/>
</dbReference>